<proteinExistence type="predicted"/>
<dbReference type="Proteomes" id="UP000799754">
    <property type="component" value="Unassembled WGS sequence"/>
</dbReference>
<evidence type="ECO:0000313" key="1">
    <source>
        <dbReference type="EMBL" id="KAF2624917.1"/>
    </source>
</evidence>
<evidence type="ECO:0000313" key="2">
    <source>
        <dbReference type="Proteomes" id="UP000799754"/>
    </source>
</evidence>
<organism evidence="1 2">
    <name type="scientific">Macroventuria anomochaeta</name>
    <dbReference type="NCBI Taxonomy" id="301207"/>
    <lineage>
        <taxon>Eukaryota</taxon>
        <taxon>Fungi</taxon>
        <taxon>Dikarya</taxon>
        <taxon>Ascomycota</taxon>
        <taxon>Pezizomycotina</taxon>
        <taxon>Dothideomycetes</taxon>
        <taxon>Pleosporomycetidae</taxon>
        <taxon>Pleosporales</taxon>
        <taxon>Pleosporineae</taxon>
        <taxon>Didymellaceae</taxon>
        <taxon>Macroventuria</taxon>
    </lineage>
</organism>
<keyword evidence="2" id="KW-1185">Reference proteome</keyword>
<comment type="caution">
    <text evidence="1">The sequence shown here is derived from an EMBL/GenBank/DDBJ whole genome shotgun (WGS) entry which is preliminary data.</text>
</comment>
<name>A0ACB6RT93_9PLEO</name>
<protein>
    <submittedName>
        <fullName evidence="1">Uncharacterized protein</fullName>
    </submittedName>
</protein>
<gene>
    <name evidence="1" type="ORF">BU25DRAFT_413091</name>
</gene>
<reference evidence="1" key="1">
    <citation type="journal article" date="2020" name="Stud. Mycol.">
        <title>101 Dothideomycetes genomes: a test case for predicting lifestyles and emergence of pathogens.</title>
        <authorList>
            <person name="Haridas S."/>
            <person name="Albert R."/>
            <person name="Binder M."/>
            <person name="Bloem J."/>
            <person name="Labutti K."/>
            <person name="Salamov A."/>
            <person name="Andreopoulos B."/>
            <person name="Baker S."/>
            <person name="Barry K."/>
            <person name="Bills G."/>
            <person name="Bluhm B."/>
            <person name="Cannon C."/>
            <person name="Castanera R."/>
            <person name="Culley D."/>
            <person name="Daum C."/>
            <person name="Ezra D."/>
            <person name="Gonzalez J."/>
            <person name="Henrissat B."/>
            <person name="Kuo A."/>
            <person name="Liang C."/>
            <person name="Lipzen A."/>
            <person name="Lutzoni F."/>
            <person name="Magnuson J."/>
            <person name="Mondo S."/>
            <person name="Nolan M."/>
            <person name="Ohm R."/>
            <person name="Pangilinan J."/>
            <person name="Park H.-J."/>
            <person name="Ramirez L."/>
            <person name="Alfaro M."/>
            <person name="Sun H."/>
            <person name="Tritt A."/>
            <person name="Yoshinaga Y."/>
            <person name="Zwiers L.-H."/>
            <person name="Turgeon B."/>
            <person name="Goodwin S."/>
            <person name="Spatafora J."/>
            <person name="Crous P."/>
            <person name="Grigoriev I."/>
        </authorList>
    </citation>
    <scope>NUCLEOTIDE SEQUENCE</scope>
    <source>
        <strain evidence="1">CBS 525.71</strain>
    </source>
</reference>
<dbReference type="EMBL" id="MU006728">
    <property type="protein sequence ID" value="KAF2624917.1"/>
    <property type="molecule type" value="Genomic_DNA"/>
</dbReference>
<sequence length="833" mass="89802">MAEDTLTINLKVLSPSSEIEGGIHLQDLPASTTVRELRLKIQEAVASKPGPERMRLIYRGKVVANDADTLETVFGAENIRESKSQSLHLVLRELPHASSTLSTPAPRTATAPPSPFRPAQAPPPASPALQTNPFRAIPQPRPNSQPQAGLQSHHHHHHAHHPHVHHHHHVQQPLNPLGPMGAVPLPPQMQQQIAQALGQRGTPTPTPAPAPPTQQTDGAAPAPAPADGAGAPPAGILPPGFGGIPAPNGRTVRQEGIGPNGARWSVTYNDFTANIPLRPGQPTMPRPVPHPAAFAVPPRPFGSPAPGGVHVPLSWLLPRLRGTLQEAAREVDNVRTLLAPSAVEDALSSAQSTSSSATFPSWRAERIREHLRTITHNLNMVESGLSDPAMQLNMDVIALRQAAGEVRRQANEFSSALDAHEAGMRSELAHSTSPGTSAAAASDPLIATASAATRALPSDAPQELFLLSSPHGPVGVLFDQRGTYTTAPFTSNLSSQTFIDQFNQNRQLIAGLGQQIAQSSQNLHNQMGSIQPTPTQPPAQAQPAQPPYALDEAAAQRVIQNIQNRNERQAENAPPVDPDAPAENDRVGNVAGHLWLIFKLACFVYIFAGGGGWYRPLMLGSIAVIVYVFQLGVFEAQFNVVRQHFEALLPNAEHIAQGRGTDQNRNQNQANGAGEARRNLTPEEAARRLLLQQRNNQFGWARESMRTLERGVAIFVASLWPGIGERMVHAQEERERLERVAASEERERQEEERRRAEEEATKQSEEMESSASEKPVLERNATQTLGENFMDAGPSKKGKERAQQPTTAQADESGKGKEKAEYPDGGSVSASTS</sequence>
<accession>A0ACB6RT93</accession>